<evidence type="ECO:0000256" key="10">
    <source>
        <dbReference type="ARBA" id="ARBA00022989"/>
    </source>
</evidence>
<dbReference type="PANTHER" id="PTHR13954">
    <property type="entry name" value="IRE1-RELATED"/>
    <property type="match status" value="1"/>
</dbReference>
<keyword evidence="3" id="KW-0723">Serine/threonine-protein kinase</keyword>
<dbReference type="InterPro" id="IPR000719">
    <property type="entry name" value="Prot_kinase_dom"/>
</dbReference>
<evidence type="ECO:0000256" key="9">
    <source>
        <dbReference type="ARBA" id="ARBA00022840"/>
    </source>
</evidence>
<reference evidence="17" key="1">
    <citation type="submission" date="2022-07" db="EMBL/GenBank/DDBJ databases">
        <title>Phylogenomic reconstructions and comparative analyses of Kickxellomycotina fungi.</title>
        <authorList>
            <person name="Reynolds N.K."/>
            <person name="Stajich J.E."/>
            <person name="Barry K."/>
            <person name="Grigoriev I.V."/>
            <person name="Crous P."/>
            <person name="Smith M.E."/>
        </authorList>
    </citation>
    <scope>NUCLEOTIDE SEQUENCE</scope>
    <source>
        <strain evidence="17">RSA 476</strain>
    </source>
</reference>
<feature type="compositionally biased region" description="Pro residues" evidence="12">
    <location>
        <begin position="1615"/>
        <end position="1625"/>
    </location>
</feature>
<feature type="region of interest" description="Disordered" evidence="12">
    <location>
        <begin position="1593"/>
        <end position="1635"/>
    </location>
</feature>
<dbReference type="Proteomes" id="UP001140074">
    <property type="component" value="Unassembled WGS sequence"/>
</dbReference>
<keyword evidence="5 13" id="KW-0812">Transmembrane</keyword>
<evidence type="ECO:0000256" key="4">
    <source>
        <dbReference type="ARBA" id="ARBA00022679"/>
    </source>
</evidence>
<dbReference type="Gene3D" id="1.20.1440.180">
    <property type="entry name" value="KEN domain"/>
    <property type="match status" value="1"/>
</dbReference>
<dbReference type="GO" id="GO:0070059">
    <property type="term" value="P:intrinsic apoptotic signaling pathway in response to endoplasmic reticulum stress"/>
    <property type="evidence" value="ECO:0007669"/>
    <property type="project" value="TreeGrafter"/>
</dbReference>
<evidence type="ECO:0000256" key="1">
    <source>
        <dbReference type="ARBA" id="ARBA00004167"/>
    </source>
</evidence>
<organism evidence="17 18">
    <name type="scientific">Coemansia aciculifera</name>
    <dbReference type="NCBI Taxonomy" id="417176"/>
    <lineage>
        <taxon>Eukaryota</taxon>
        <taxon>Fungi</taxon>
        <taxon>Fungi incertae sedis</taxon>
        <taxon>Zoopagomycota</taxon>
        <taxon>Kickxellomycotina</taxon>
        <taxon>Kickxellomycetes</taxon>
        <taxon>Kickxellales</taxon>
        <taxon>Kickxellaceae</taxon>
        <taxon>Coemansia</taxon>
    </lineage>
</organism>
<dbReference type="PROSITE" id="PS51392">
    <property type="entry name" value="KEN"/>
    <property type="match status" value="1"/>
</dbReference>
<protein>
    <recommendedName>
        <fullName evidence="2">non-specific serine/threonine protein kinase</fullName>
        <ecNumber evidence="2">2.7.11.1</ecNumber>
    </recommendedName>
</protein>
<dbReference type="PROSITE" id="PS50011">
    <property type="entry name" value="PROTEIN_KINASE_DOM"/>
    <property type="match status" value="1"/>
</dbReference>
<keyword evidence="8 17" id="KW-0418">Kinase</keyword>
<dbReference type="InterPro" id="IPR008271">
    <property type="entry name" value="Ser/Thr_kinase_AS"/>
</dbReference>
<feature type="compositionally biased region" description="Acidic residues" evidence="12">
    <location>
        <begin position="314"/>
        <end position="332"/>
    </location>
</feature>
<feature type="transmembrane region" description="Helical" evidence="13">
    <location>
        <begin position="937"/>
        <end position="957"/>
    </location>
</feature>
<evidence type="ECO:0000313" key="18">
    <source>
        <dbReference type="Proteomes" id="UP001140074"/>
    </source>
</evidence>
<evidence type="ECO:0000256" key="5">
    <source>
        <dbReference type="ARBA" id="ARBA00022692"/>
    </source>
</evidence>
<dbReference type="SMART" id="SM00564">
    <property type="entry name" value="PQQ"/>
    <property type="match status" value="2"/>
</dbReference>
<dbReference type="SUPFAM" id="SSF50998">
    <property type="entry name" value="Quinoprotein alcohol dehydrogenase-like"/>
    <property type="match status" value="1"/>
</dbReference>
<evidence type="ECO:0000256" key="13">
    <source>
        <dbReference type="SAM" id="Phobius"/>
    </source>
</evidence>
<dbReference type="FunFam" id="3.30.200.20:FF:000077">
    <property type="entry name" value="Putative Serine/threonine-protein kinase/endoribonuclease IRE1"/>
    <property type="match status" value="1"/>
</dbReference>
<evidence type="ECO:0000256" key="6">
    <source>
        <dbReference type="ARBA" id="ARBA00022729"/>
    </source>
</evidence>
<evidence type="ECO:0000256" key="2">
    <source>
        <dbReference type="ARBA" id="ARBA00012513"/>
    </source>
</evidence>
<dbReference type="PROSITE" id="PS00108">
    <property type="entry name" value="PROTEIN_KINASE_ST"/>
    <property type="match status" value="1"/>
</dbReference>
<feature type="region of interest" description="Disordered" evidence="12">
    <location>
        <begin position="94"/>
        <end position="151"/>
    </location>
</feature>
<comment type="caution">
    <text evidence="17">The sequence shown here is derived from an EMBL/GenBank/DDBJ whole genome shotgun (WGS) entry which is preliminary data.</text>
</comment>
<dbReference type="Pfam" id="PF06479">
    <property type="entry name" value="Ribonuc_2-5A"/>
    <property type="match status" value="1"/>
</dbReference>
<keyword evidence="4 17" id="KW-0808">Transferase</keyword>
<dbReference type="InterPro" id="IPR018391">
    <property type="entry name" value="PQQ_b-propeller_rpt"/>
</dbReference>
<dbReference type="GO" id="GO:0051082">
    <property type="term" value="F:unfolded protein binding"/>
    <property type="evidence" value="ECO:0007669"/>
    <property type="project" value="TreeGrafter"/>
</dbReference>
<dbReference type="InterPro" id="IPR011009">
    <property type="entry name" value="Kinase-like_dom_sf"/>
</dbReference>
<dbReference type="InterPro" id="IPR045133">
    <property type="entry name" value="IRE1/2-like"/>
</dbReference>
<feature type="signal peptide" evidence="14">
    <location>
        <begin position="1"/>
        <end position="40"/>
    </location>
</feature>
<comment type="subcellular location">
    <subcellularLocation>
        <location evidence="1">Membrane</location>
        <topology evidence="1">Single-pass membrane protein</topology>
    </subcellularLocation>
</comment>
<evidence type="ECO:0000256" key="3">
    <source>
        <dbReference type="ARBA" id="ARBA00022527"/>
    </source>
</evidence>
<evidence type="ECO:0000259" key="16">
    <source>
        <dbReference type="PROSITE" id="PS51392"/>
    </source>
</evidence>
<evidence type="ECO:0000256" key="8">
    <source>
        <dbReference type="ARBA" id="ARBA00022777"/>
    </source>
</evidence>
<dbReference type="Gene3D" id="1.10.510.10">
    <property type="entry name" value="Transferase(Phosphotransferase) domain 1"/>
    <property type="match status" value="1"/>
</dbReference>
<dbReference type="GO" id="GO:0004521">
    <property type="term" value="F:RNA endonuclease activity"/>
    <property type="evidence" value="ECO:0007669"/>
    <property type="project" value="InterPro"/>
</dbReference>
<dbReference type="InterPro" id="IPR038357">
    <property type="entry name" value="KEN_sf"/>
</dbReference>
<dbReference type="GO" id="GO:0004674">
    <property type="term" value="F:protein serine/threonine kinase activity"/>
    <property type="evidence" value="ECO:0007669"/>
    <property type="project" value="UniProtKB-KW"/>
</dbReference>
<sequence>MDWLSAALWNLCMSMLPQRNARALLVPLLCLAMLVPLSQASGARRQPLSETEGLGTLSTSVDNSFAAGFAATLTTSDELSHGHMAGSIMTLAQQAHAGRPTTEPPQVLSTGYVPEPAVSPNLAYTTEPLQDGNAEQGRRRPGVRSESQNRRSLVLLGRDTAGIVPRKFTIPEPSVVADAEEKHIAMLPAKPHAAAAEEHRLSRRNMLARSGITLVDTMVVATVDGRMYGVSRFDGSIIWRRDGLLESAATFRANPTCPRGMVWTRSRADNYLDASGARNEVCAPLHGGVGRLNFSSDTAGKGASNGECPRESLDSDSGDALGELEADSDGDDEEEWLLEQGIDWRSDPQLLERQRRRRREWLDRQKSKAHRNAFSRTGGDTCKPQGMSPDSESVDPPEALYIAEPGGGGALYMYNAELGLKKLPLTIQNLVDQSPVRVSDVLYTGTKEASFAAIDLATGRLLSIYGDERLEKGGDSGEDNSSSSFTSPRFGARRASIKLLLSEKLNRVSIYPAKPGADRFRQLPQWELYHRSVQAPTLDTDIDALLSELSDAIEALGATDGGDSDSDGDGDVVVNSSPHGPTKFVMTQDGGFVMLEATTGIPLWAQEFDSPVVSVFDVFGIATADADGSGGASGSTNYVARRRDLSPAAQQSRFLRWRQLHEVDDEAASGGSRFGFGKLHSQDSQWRTGSAGGNILAGAFWERTSRTTAQPQIAYIGKLKDTLYTLTSDEFPLIDHPSLLSSLLLALAQAKRDQLRYAELQHPEWWDRWGFLTHDAAVLRVLQEARAWWLRPPATEGDLAFDNRFERIMDMVVQHHAVASKASDTDVAASGRQICDAEGHCYFDGLVGLHPFEPLLIDVPEVEGVPLHRPGLPGSEVVREGYEDASGEAVDQPHKDNAQRLADEASAAAAAALLREDNEYWPWWRYVGHYMTRVAAFIGYMVTITVLVAFAGAVYLLRPRNKRRPRMWIDAEGDDTTRNGRRARLRVSWALMHRMWDTLKEEWRYSVEEAWRNPNAAAMLRRTGVTNRSPDLDTDTALAQQELSRHSNASAGSGQDGMAQALRRGSASGSGSGSPLNLGVLGREDSDPSTIERLPSGMTTPRRNSTGALPMTPLKRGSVESDSIERMLVTSPRAAQARPARLDTITMTDQVLGYGSHGTVVYRGEFQGRAVAVKRLLVDFYEVAEHEVKVLQDSDSHPNVIRYYCTEREGHFLYIALELCTGSLADAIMRAPMATVASQLLATITKRKAMYQLACGLHHLHALKLVHRDIKPQNILIAPPPHRRRRRVARSELDDPDDSVIMTHGAPRVLISDFGLSRILDDDESSFANTYTMHGMGNGAGHMPGAMPVGMIGGIGGGTVGWRAPECFDSPEARRMLSSPSVQPQASDTLGEPPSWPSLRGQANGLADEPSPYVSRGTRSRLRHLTMTASVTAPLDTTDSAQQQQQGSEGDEPEDSAGTNPTNTTDLAASTSFARHAGSHRRMTRAVDIFSMGCVFHYVLMDGEHPFGDRLSREQRILAGTPDLRPLEGSDNPSAIEAVDLIAHMVARHERDRPSAASVLVHPYFWDATQRLGFMQDVSDCLEAEARLIKVASEGLPEPPKKPRPTPKKKGGAPSGPPPPPPPPVASTDSATDKLGSHAFSNESIENIIAQLPSEQATAVRRAITLLDAFEVGGELVMDGPPPATDGFQVVGMPPPNHALAVEAMSEAVGSGKGRPARPRKVMWDRRLDSHLRRDLGKFRKYDGTRLRDLLRVIRNKKNHYQDMAEPLREALGDIPDGYLNYFESRFPYLLLHCYYFVLEDDSLRTATVFRPYFRPPPV</sequence>
<feature type="domain" description="KEN" evidence="16">
    <location>
        <begin position="1568"/>
        <end position="1816"/>
    </location>
</feature>
<name>A0A9W8IKK2_9FUNG</name>
<dbReference type="GO" id="GO:1990604">
    <property type="term" value="C:IRE1-TRAF2-ASK1 complex"/>
    <property type="evidence" value="ECO:0007669"/>
    <property type="project" value="TreeGrafter"/>
</dbReference>
<feature type="compositionally biased region" description="Low complexity" evidence="12">
    <location>
        <begin position="1065"/>
        <end position="1081"/>
    </location>
</feature>
<evidence type="ECO:0000313" key="17">
    <source>
        <dbReference type="EMBL" id="KAJ2866298.1"/>
    </source>
</evidence>
<dbReference type="InterPro" id="IPR011047">
    <property type="entry name" value="Quinoprotein_ADH-like_sf"/>
</dbReference>
<dbReference type="GO" id="GO:0006397">
    <property type="term" value="P:mRNA processing"/>
    <property type="evidence" value="ECO:0007669"/>
    <property type="project" value="InterPro"/>
</dbReference>
<gene>
    <name evidence="17" type="primary">IRE1</name>
    <name evidence="17" type="ORF">GGH94_001663</name>
</gene>
<dbReference type="InterPro" id="IPR010513">
    <property type="entry name" value="KEN_dom"/>
</dbReference>
<keyword evidence="10 13" id="KW-1133">Transmembrane helix</keyword>
<feature type="compositionally biased region" description="Polar residues" evidence="12">
    <location>
        <begin position="1427"/>
        <end position="1448"/>
    </location>
</feature>
<feature type="region of interest" description="Disordered" evidence="12">
    <location>
        <begin position="362"/>
        <end position="396"/>
    </location>
</feature>
<feature type="compositionally biased region" description="Polar residues" evidence="12">
    <location>
        <begin position="1097"/>
        <end position="1107"/>
    </location>
</feature>
<dbReference type="PANTHER" id="PTHR13954:SF6">
    <property type="entry name" value="NON-SPECIFIC SERINE_THREONINE PROTEIN KINASE"/>
    <property type="match status" value="1"/>
</dbReference>
<feature type="chain" id="PRO_5040951891" description="non-specific serine/threonine protein kinase" evidence="14">
    <location>
        <begin position="41"/>
        <end position="1819"/>
    </location>
</feature>
<dbReference type="Gene3D" id="3.30.200.20">
    <property type="entry name" value="Phosphorylase Kinase, domain 1"/>
    <property type="match status" value="1"/>
</dbReference>
<evidence type="ECO:0000256" key="11">
    <source>
        <dbReference type="ARBA" id="ARBA00023136"/>
    </source>
</evidence>
<feature type="compositionally biased region" description="Basic residues" evidence="12">
    <location>
        <begin position="1602"/>
        <end position="1611"/>
    </location>
</feature>
<feature type="region of interest" description="Disordered" evidence="12">
    <location>
        <begin position="556"/>
        <end position="581"/>
    </location>
</feature>
<accession>A0A9W8IKK2</accession>
<feature type="region of interest" description="Disordered" evidence="12">
    <location>
        <begin position="1374"/>
        <end position="1466"/>
    </location>
</feature>
<evidence type="ECO:0000259" key="15">
    <source>
        <dbReference type="PROSITE" id="PS50011"/>
    </source>
</evidence>
<dbReference type="EC" id="2.7.11.1" evidence="2"/>
<keyword evidence="7" id="KW-0547">Nucleotide-binding</keyword>
<feature type="domain" description="Protein kinase" evidence="15">
    <location>
        <begin position="1146"/>
        <end position="1565"/>
    </location>
</feature>
<dbReference type="Pfam" id="PF00069">
    <property type="entry name" value="Pkinase"/>
    <property type="match status" value="1"/>
</dbReference>
<dbReference type="SMART" id="SM00580">
    <property type="entry name" value="PUG"/>
    <property type="match status" value="1"/>
</dbReference>
<keyword evidence="11 13" id="KW-0472">Membrane</keyword>
<dbReference type="EMBL" id="JANBUY010000041">
    <property type="protein sequence ID" value="KAJ2866298.1"/>
    <property type="molecule type" value="Genomic_DNA"/>
</dbReference>
<keyword evidence="9" id="KW-0067">ATP-binding</keyword>
<dbReference type="GO" id="GO:0005524">
    <property type="term" value="F:ATP binding"/>
    <property type="evidence" value="ECO:0007669"/>
    <property type="project" value="UniProtKB-KW"/>
</dbReference>
<dbReference type="SMART" id="SM00220">
    <property type="entry name" value="S_TKc"/>
    <property type="match status" value="1"/>
</dbReference>
<evidence type="ECO:0000256" key="12">
    <source>
        <dbReference type="SAM" id="MobiDB-lite"/>
    </source>
</evidence>
<feature type="compositionally biased region" description="Polar residues" evidence="12">
    <location>
        <begin position="1378"/>
        <end position="1388"/>
    </location>
</feature>
<feature type="compositionally biased region" description="Polar residues" evidence="12">
    <location>
        <begin position="1043"/>
        <end position="1053"/>
    </location>
</feature>
<feature type="compositionally biased region" description="Polar residues" evidence="12">
    <location>
        <begin position="1457"/>
        <end position="1466"/>
    </location>
</feature>
<dbReference type="SUPFAM" id="SSF56112">
    <property type="entry name" value="Protein kinase-like (PK-like)"/>
    <property type="match status" value="2"/>
</dbReference>
<keyword evidence="6 14" id="KW-0732">Signal</keyword>
<evidence type="ECO:0000256" key="14">
    <source>
        <dbReference type="SAM" id="SignalP"/>
    </source>
</evidence>
<feature type="region of interest" description="Disordered" evidence="12">
    <location>
        <begin position="1043"/>
        <end position="1122"/>
    </location>
</feature>
<dbReference type="GO" id="GO:0036498">
    <property type="term" value="P:IRE1-mediated unfolded protein response"/>
    <property type="evidence" value="ECO:0007669"/>
    <property type="project" value="UniProtKB-ARBA"/>
</dbReference>
<feature type="region of interest" description="Disordered" evidence="12">
    <location>
        <begin position="298"/>
        <end position="332"/>
    </location>
</feature>
<proteinExistence type="predicted"/>
<keyword evidence="18" id="KW-1185">Reference proteome</keyword>
<evidence type="ECO:0000256" key="7">
    <source>
        <dbReference type="ARBA" id="ARBA00022741"/>
    </source>
</evidence>